<keyword evidence="5" id="KW-0732">Signal</keyword>
<feature type="region of interest" description="Disordered" evidence="4">
    <location>
        <begin position="584"/>
        <end position="637"/>
    </location>
</feature>
<keyword evidence="7" id="KW-1185">Reference proteome</keyword>
<dbReference type="SUPFAM" id="SSF56235">
    <property type="entry name" value="N-terminal nucleophile aminohydrolases (Ntn hydrolases)"/>
    <property type="match status" value="2"/>
</dbReference>
<reference evidence="6 7" key="1">
    <citation type="submission" date="2022-05" db="EMBL/GenBank/DDBJ databases">
        <authorList>
            <consortium name="Genoscope - CEA"/>
            <person name="William W."/>
        </authorList>
    </citation>
    <scope>NUCLEOTIDE SEQUENCE [LARGE SCALE GENOMIC DNA]</scope>
</reference>
<dbReference type="EMBL" id="CALNXK010000001">
    <property type="protein sequence ID" value="CAH3032634.1"/>
    <property type="molecule type" value="Genomic_DNA"/>
</dbReference>
<feature type="region of interest" description="Disordered" evidence="4">
    <location>
        <begin position="649"/>
        <end position="704"/>
    </location>
</feature>
<dbReference type="PANTHER" id="PTHR43199">
    <property type="entry name" value="GLUTATHIONE HYDROLASE"/>
    <property type="match status" value="1"/>
</dbReference>
<dbReference type="InterPro" id="IPR029055">
    <property type="entry name" value="Ntn_hydrolases_N"/>
</dbReference>
<dbReference type="InterPro" id="IPR051792">
    <property type="entry name" value="GGT_bact"/>
</dbReference>
<accession>A0ABN8MTD9</accession>
<dbReference type="PANTHER" id="PTHR43199:SF1">
    <property type="entry name" value="GLUTATHIONE HYDROLASE PROENZYME"/>
    <property type="match status" value="1"/>
</dbReference>
<dbReference type="Gene3D" id="3.60.20.40">
    <property type="match status" value="1"/>
</dbReference>
<dbReference type="Proteomes" id="UP001159405">
    <property type="component" value="Unassembled WGS sequence"/>
</dbReference>
<keyword evidence="1" id="KW-0808">Transferase</keyword>
<feature type="compositionally biased region" description="Acidic residues" evidence="4">
    <location>
        <begin position="651"/>
        <end position="672"/>
    </location>
</feature>
<keyword evidence="2" id="KW-0378">Hydrolase</keyword>
<gene>
    <name evidence="6" type="ORF">PLOB_00000116</name>
</gene>
<proteinExistence type="predicted"/>
<evidence type="ECO:0000256" key="1">
    <source>
        <dbReference type="ARBA" id="ARBA00022679"/>
    </source>
</evidence>
<dbReference type="InterPro" id="IPR043137">
    <property type="entry name" value="GGT_ssub_C"/>
</dbReference>
<protein>
    <recommendedName>
        <fullName evidence="8">Gamma-glutamyltranspeptidase</fullName>
    </recommendedName>
</protein>
<feature type="signal peptide" evidence="5">
    <location>
        <begin position="1"/>
        <end position="20"/>
    </location>
</feature>
<dbReference type="PRINTS" id="PR01210">
    <property type="entry name" value="GGTRANSPTASE"/>
</dbReference>
<comment type="caution">
    <text evidence="6">The sequence shown here is derived from an EMBL/GenBank/DDBJ whole genome shotgun (WGS) entry which is preliminary data.</text>
</comment>
<evidence type="ECO:0000256" key="4">
    <source>
        <dbReference type="SAM" id="MobiDB-lite"/>
    </source>
</evidence>
<dbReference type="Pfam" id="PF01019">
    <property type="entry name" value="G_glu_transpept"/>
    <property type="match status" value="1"/>
</dbReference>
<feature type="compositionally biased region" description="Basic and acidic residues" evidence="4">
    <location>
        <begin position="673"/>
        <end position="686"/>
    </location>
</feature>
<name>A0ABN8MTD9_9CNID</name>
<evidence type="ECO:0000313" key="7">
    <source>
        <dbReference type="Proteomes" id="UP001159405"/>
    </source>
</evidence>
<feature type="compositionally biased region" description="Polar residues" evidence="4">
    <location>
        <begin position="620"/>
        <end position="630"/>
    </location>
</feature>
<evidence type="ECO:0000313" key="6">
    <source>
        <dbReference type="EMBL" id="CAH3032634.1"/>
    </source>
</evidence>
<feature type="chain" id="PRO_5045233234" description="Gamma-glutamyltranspeptidase" evidence="5">
    <location>
        <begin position="21"/>
        <end position="832"/>
    </location>
</feature>
<evidence type="ECO:0008006" key="8">
    <source>
        <dbReference type="Google" id="ProtNLM"/>
    </source>
</evidence>
<evidence type="ECO:0000256" key="5">
    <source>
        <dbReference type="SAM" id="SignalP"/>
    </source>
</evidence>
<evidence type="ECO:0000256" key="3">
    <source>
        <dbReference type="ARBA" id="ARBA00023145"/>
    </source>
</evidence>
<sequence>MIQLTSVWLLFLGCAFNVAALLPPDSVSLSPKTWFPRDFERLEALSLQHSQRRRPKPLAFSDGKGLVAGTSNPLAVHAGVETLKKGGNAMDACLTTAFTEIVLAAGSHVSFAGVANILYHDSSTGDTYNIDGGWNKPYYVDLAQMPEHHSDRSNGASVLVPGFIAAVSTASEKYGRLPLSKLLEPAKYFSQKGFKLPSHLAENIKKNYNPRSLLRTKEGKQMFTNPKTKQLYSAGEQFRQPKLAKFLKRLSKYGRDYFYKGTWAEDMVEMVQSQEGYITMEDMTEYQVTSPEPASTRYQGYHVLTSGAGWGGAEILEKMNLLELAGIGGSTDSYLSNVTKLFWLASVTRFSSFISFFAHFVPNGKHLLKEHLGIHLSNSHRGLIEPAEDLWDKIGSIERMKEINELMREMLTSVEMDVEGQDHGSSGVVVVDRGGNVCSLVHGTDSSLWGSGLFVQGVSLPSPGIVLKSLLKEMGNKRRVPSGLQPVIVFEEEFRGLDEFGRRLRRDVAVTKKHNKRLTDKRRGLKHREYTRVELPQKLVILKTHNRVRSHLNHLSSARAEENFEEANEGVQDHIGVKSVIYEEQPGDEEKPSSKSSVHGEYLTPTKDREITKPHPTVPQGHSNPINAVPQTPHHEKERLVASINSLIKQDDDEENELEESEDEQAVEEEESLKEALRESNSREFPHGGIPEPQETQVISEERGEPSFHTGLIPVLAVACTGPSHALSIPQYLTNILDSGMSPKAALESPIFLVSSPHSFQQDIQVEKFAFDENVLREVEEFGQQITEVDSQTAQEVAGFGAAVTFSSGGKMLGCAHPTTEGLAEGVAVLES</sequence>
<keyword evidence="3" id="KW-0865">Zymogen</keyword>
<organism evidence="6 7">
    <name type="scientific">Porites lobata</name>
    <dbReference type="NCBI Taxonomy" id="104759"/>
    <lineage>
        <taxon>Eukaryota</taxon>
        <taxon>Metazoa</taxon>
        <taxon>Cnidaria</taxon>
        <taxon>Anthozoa</taxon>
        <taxon>Hexacorallia</taxon>
        <taxon>Scleractinia</taxon>
        <taxon>Fungiina</taxon>
        <taxon>Poritidae</taxon>
        <taxon>Porites</taxon>
    </lineage>
</organism>
<evidence type="ECO:0000256" key="2">
    <source>
        <dbReference type="ARBA" id="ARBA00022801"/>
    </source>
</evidence>